<keyword evidence="2" id="KW-1185">Reference proteome</keyword>
<reference evidence="1" key="1">
    <citation type="submission" date="2021-08" db="EMBL/GenBank/DDBJ databases">
        <authorList>
            <person name="Misof B."/>
            <person name="Oliver O."/>
            <person name="Podsiadlowski L."/>
            <person name="Donath A."/>
            <person name="Peters R."/>
            <person name="Mayer C."/>
            <person name="Rust J."/>
            <person name="Gunkel S."/>
            <person name="Lesny P."/>
            <person name="Martin S."/>
            <person name="Oeyen J.P."/>
            <person name="Petersen M."/>
            <person name="Panagiotis P."/>
            <person name="Wilbrandt J."/>
            <person name="Tanja T."/>
        </authorList>
    </citation>
    <scope>NUCLEOTIDE SEQUENCE</scope>
    <source>
        <strain evidence="1">GBR_01_08_01A</strain>
        <tissue evidence="1">Thorax + abdomen</tissue>
    </source>
</reference>
<reference evidence="1" key="2">
    <citation type="journal article" date="2023" name="Commun. Biol.">
        <title>Intrasexual cuticular hydrocarbon dimorphism in a wasp sheds light on hydrocarbon biosynthesis genes in Hymenoptera.</title>
        <authorList>
            <person name="Moris V.C."/>
            <person name="Podsiadlowski L."/>
            <person name="Martin S."/>
            <person name="Oeyen J.P."/>
            <person name="Donath A."/>
            <person name="Petersen M."/>
            <person name="Wilbrandt J."/>
            <person name="Misof B."/>
            <person name="Liedtke D."/>
            <person name="Thamm M."/>
            <person name="Scheiner R."/>
            <person name="Schmitt T."/>
            <person name="Niehuis O."/>
        </authorList>
    </citation>
    <scope>NUCLEOTIDE SEQUENCE</scope>
    <source>
        <strain evidence="1">GBR_01_08_01A</strain>
    </source>
</reference>
<accession>A0AAD9RDD7</accession>
<gene>
    <name evidence="1" type="ORF">KPH14_000853</name>
</gene>
<sequence>MIFDEMIPEGEDYIPSEIKKFNQLVSTFCRLKSGKQIVGICNKITNYCPYLSNYGIDPDNFIPEGKALLDTERGFVFEHLETPEYIANKIKAGSVGAIQSGSDYEQFSLEDFNPYVKHYYLDSQSALKNNALDKFYSPENLVNNFTSKLNKNRL</sequence>
<evidence type="ECO:0000313" key="1">
    <source>
        <dbReference type="EMBL" id="KAK2577663.1"/>
    </source>
</evidence>
<organism evidence="1 2">
    <name type="scientific">Odynerus spinipes</name>
    <dbReference type="NCBI Taxonomy" id="1348599"/>
    <lineage>
        <taxon>Eukaryota</taxon>
        <taxon>Metazoa</taxon>
        <taxon>Ecdysozoa</taxon>
        <taxon>Arthropoda</taxon>
        <taxon>Hexapoda</taxon>
        <taxon>Insecta</taxon>
        <taxon>Pterygota</taxon>
        <taxon>Neoptera</taxon>
        <taxon>Endopterygota</taxon>
        <taxon>Hymenoptera</taxon>
        <taxon>Apocrita</taxon>
        <taxon>Aculeata</taxon>
        <taxon>Vespoidea</taxon>
        <taxon>Vespidae</taxon>
        <taxon>Eumeninae</taxon>
        <taxon>Odynerus</taxon>
    </lineage>
</organism>
<dbReference type="EMBL" id="JAIFRP010003095">
    <property type="protein sequence ID" value="KAK2577663.1"/>
    <property type="molecule type" value="Genomic_DNA"/>
</dbReference>
<name>A0AAD9RDD7_9HYME</name>
<comment type="caution">
    <text evidence="1">The sequence shown here is derived from an EMBL/GenBank/DDBJ whole genome shotgun (WGS) entry which is preliminary data.</text>
</comment>
<dbReference type="Proteomes" id="UP001258017">
    <property type="component" value="Unassembled WGS sequence"/>
</dbReference>
<protein>
    <submittedName>
        <fullName evidence="1">Uncharacterized protein</fullName>
    </submittedName>
</protein>
<proteinExistence type="predicted"/>
<dbReference type="AlphaFoldDB" id="A0AAD9RDD7"/>
<evidence type="ECO:0000313" key="2">
    <source>
        <dbReference type="Proteomes" id="UP001258017"/>
    </source>
</evidence>